<dbReference type="Proteomes" id="UP000026961">
    <property type="component" value="Chromosome 6"/>
</dbReference>
<reference evidence="2" key="1">
    <citation type="submission" date="2015-04" db="UniProtKB">
        <authorList>
            <consortium name="EnsemblPlants"/>
        </authorList>
    </citation>
    <scope>IDENTIFICATION</scope>
</reference>
<feature type="compositionally biased region" description="Acidic residues" evidence="1">
    <location>
        <begin position="540"/>
        <end position="553"/>
    </location>
</feature>
<dbReference type="eggNOG" id="KOG0190">
    <property type="taxonomic scope" value="Eukaryota"/>
</dbReference>
<feature type="region of interest" description="Disordered" evidence="1">
    <location>
        <begin position="531"/>
        <end position="553"/>
    </location>
</feature>
<reference evidence="2" key="2">
    <citation type="submission" date="2018-05" db="EMBL/GenBank/DDBJ databases">
        <title>OgluRS3 (Oryza glumaepatula Reference Sequence Version 3).</title>
        <authorList>
            <person name="Zhang J."/>
            <person name="Kudrna D."/>
            <person name="Lee S."/>
            <person name="Talag J."/>
            <person name="Welchert J."/>
            <person name="Wing R.A."/>
        </authorList>
    </citation>
    <scope>NUCLEOTIDE SEQUENCE [LARGE SCALE GENOMIC DNA]</scope>
</reference>
<evidence type="ECO:0000256" key="1">
    <source>
        <dbReference type="SAM" id="MobiDB-lite"/>
    </source>
</evidence>
<dbReference type="Gene3D" id="3.40.30.10">
    <property type="entry name" value="Glutaredoxin"/>
    <property type="match status" value="1"/>
</dbReference>
<dbReference type="Gramene" id="OGLUM06G03610.1">
    <property type="protein sequence ID" value="OGLUM06G03610.1"/>
    <property type="gene ID" value="OGLUM06G03610"/>
</dbReference>
<evidence type="ECO:0000313" key="2">
    <source>
        <dbReference type="EnsemblPlants" id="OGLUM06G03610.1"/>
    </source>
</evidence>
<protein>
    <submittedName>
        <fullName evidence="2">Uncharacterized protein</fullName>
    </submittedName>
</protein>
<dbReference type="InterPro" id="IPR007658">
    <property type="entry name" value="DUF594"/>
</dbReference>
<dbReference type="EnsemblPlants" id="OGLUM06G03610.1">
    <property type="protein sequence ID" value="OGLUM06G03610.1"/>
    <property type="gene ID" value="OGLUM06G03610"/>
</dbReference>
<dbReference type="Pfam" id="PF04578">
    <property type="entry name" value="DUF594"/>
    <property type="match status" value="1"/>
</dbReference>
<keyword evidence="3" id="KW-1185">Reference proteome</keyword>
<name>A0A0E0A571_9ORYZ</name>
<accession>A0A0E0A571</accession>
<organism evidence="2">
    <name type="scientific">Oryza glumipatula</name>
    <dbReference type="NCBI Taxonomy" id="40148"/>
    <lineage>
        <taxon>Eukaryota</taxon>
        <taxon>Viridiplantae</taxon>
        <taxon>Streptophyta</taxon>
        <taxon>Embryophyta</taxon>
        <taxon>Tracheophyta</taxon>
        <taxon>Spermatophyta</taxon>
        <taxon>Magnoliopsida</taxon>
        <taxon>Liliopsida</taxon>
        <taxon>Poales</taxon>
        <taxon>Poaceae</taxon>
        <taxon>BOP clade</taxon>
        <taxon>Oryzoideae</taxon>
        <taxon>Oryzeae</taxon>
        <taxon>Oryzinae</taxon>
        <taxon>Oryza</taxon>
    </lineage>
</organism>
<dbReference type="HOGENOM" id="CLU_492940_0_0_1"/>
<evidence type="ECO:0000313" key="3">
    <source>
        <dbReference type="Proteomes" id="UP000026961"/>
    </source>
</evidence>
<proteinExistence type="predicted"/>
<sequence length="553" mass="63909">MVQSLQDYGETSVLRNDPVNAAPEGIDYNWAMKVIEIELAFVYEVFVGIGFIHWNMFCRVIAIPGTMSSHRTAYSPSGSTNVVDTMTADLLMHLIRCWTSNWARLAVACAYARNRKKLTRPYKTPYWRARWMRLKVFVATSTNWFEKYLWQDKIGQYSVLPEGRLTWRKKVEGRLISIVDHLYQECVRLVKMLGLDYIWEVLWDLLGNDDNKRAAVRLDDDLKASIIDFLGQIEDDRLEGNWLSFTKHQQEGEEKQKEREREKKRNQHVANALSKYCAYLLASAPELLPGPAPQSKRAYDNFVVRARETLEKDRDMLLGSMSDPEIRKNQHHFYHFDRVPLSSFVDGLVLANILLDHNRALLDATRRCELWETLALVWVRLLVHAAPYGNVEAHMQHLSRGGEFITHLWALLYHLDIREWKFPNKVRTIVTFNDFDRIGDDLAVDDGRSFLTQDDGRSEFATASRMENGVGFYQTSSRHVADRFLIDTEAGPALIWLNQKEDTFALYNGKFRAHDIARFVSANKLALAKRRAQSSGNEGQTEDGIEEEIQPQA</sequence>
<dbReference type="STRING" id="40148.A0A0E0A571"/>
<dbReference type="AlphaFoldDB" id="A0A0E0A571"/>
<dbReference type="PANTHER" id="PTHR31325">
    <property type="entry name" value="OS01G0798800 PROTEIN-RELATED"/>
    <property type="match status" value="1"/>
</dbReference>